<protein>
    <recommendedName>
        <fullName evidence="3">NADH dehydrogenase [ubiquinone] 1 alpha subcomplex assembly factor 3</fullName>
    </recommendedName>
</protein>
<dbReference type="InParanoid" id="B8CC15"/>
<evidence type="ECO:0000313" key="2">
    <source>
        <dbReference type="Proteomes" id="UP000001449"/>
    </source>
</evidence>
<dbReference type="PaxDb" id="35128-Thaps24770"/>
<dbReference type="Proteomes" id="UP000001449">
    <property type="component" value="Chromosome 14"/>
</dbReference>
<dbReference type="Gene3D" id="3.40.1230.10">
    <property type="entry name" value="MTH938-like"/>
    <property type="match status" value="1"/>
</dbReference>
<name>B8CC15_THAPS</name>
<dbReference type="PANTHER" id="PTHR21192">
    <property type="entry name" value="NUCLEAR PROTEIN E3-3"/>
    <property type="match status" value="1"/>
</dbReference>
<dbReference type="STRING" id="35128.B8CC15"/>
<dbReference type="eggNOG" id="KOG3363">
    <property type="taxonomic scope" value="Eukaryota"/>
</dbReference>
<dbReference type="HOGENOM" id="CLU_1437028_0_0_1"/>
<dbReference type="InterPro" id="IPR036748">
    <property type="entry name" value="MTH938-like_sf"/>
</dbReference>
<reference evidence="1 2" key="1">
    <citation type="journal article" date="2004" name="Science">
        <title>The genome of the diatom Thalassiosira pseudonana: ecology, evolution, and metabolism.</title>
        <authorList>
            <person name="Armbrust E.V."/>
            <person name="Berges J.A."/>
            <person name="Bowler C."/>
            <person name="Green B.R."/>
            <person name="Martinez D."/>
            <person name="Putnam N.H."/>
            <person name="Zhou S."/>
            <person name="Allen A.E."/>
            <person name="Apt K.E."/>
            <person name="Bechner M."/>
            <person name="Brzezinski M.A."/>
            <person name="Chaal B.K."/>
            <person name="Chiovitti A."/>
            <person name="Davis A.K."/>
            <person name="Demarest M.S."/>
            <person name="Detter J.C."/>
            <person name="Glavina T."/>
            <person name="Goodstein D."/>
            <person name="Hadi M.Z."/>
            <person name="Hellsten U."/>
            <person name="Hildebrand M."/>
            <person name="Jenkins B.D."/>
            <person name="Jurka J."/>
            <person name="Kapitonov V.V."/>
            <person name="Kroger N."/>
            <person name="Lau W.W."/>
            <person name="Lane T.W."/>
            <person name="Larimer F.W."/>
            <person name="Lippmeier J.C."/>
            <person name="Lucas S."/>
            <person name="Medina M."/>
            <person name="Montsant A."/>
            <person name="Obornik M."/>
            <person name="Parker M.S."/>
            <person name="Palenik B."/>
            <person name="Pazour G.J."/>
            <person name="Richardson P.M."/>
            <person name="Rynearson T.A."/>
            <person name="Saito M.A."/>
            <person name="Schwartz D.C."/>
            <person name="Thamatrakoln K."/>
            <person name="Valentin K."/>
            <person name="Vardi A."/>
            <person name="Wilkerson F.P."/>
            <person name="Rokhsar D.S."/>
        </authorList>
    </citation>
    <scope>NUCLEOTIDE SEQUENCE [LARGE SCALE GENOMIC DNA]</scope>
    <source>
        <strain evidence="1 2">CCMP1335</strain>
    </source>
</reference>
<dbReference type="Pfam" id="PF04430">
    <property type="entry name" value="DUF498"/>
    <property type="match status" value="1"/>
</dbReference>
<organism evidence="1 2">
    <name type="scientific">Thalassiosira pseudonana</name>
    <name type="common">Marine diatom</name>
    <name type="synonym">Cyclotella nana</name>
    <dbReference type="NCBI Taxonomy" id="35128"/>
    <lineage>
        <taxon>Eukaryota</taxon>
        <taxon>Sar</taxon>
        <taxon>Stramenopiles</taxon>
        <taxon>Ochrophyta</taxon>
        <taxon>Bacillariophyta</taxon>
        <taxon>Coscinodiscophyceae</taxon>
        <taxon>Thalassiosirophycidae</taxon>
        <taxon>Thalassiosirales</taxon>
        <taxon>Thalassiosiraceae</taxon>
        <taxon>Thalassiosira</taxon>
    </lineage>
</organism>
<reference evidence="1 2" key="2">
    <citation type="journal article" date="2008" name="Nature">
        <title>The Phaeodactylum genome reveals the evolutionary history of diatom genomes.</title>
        <authorList>
            <person name="Bowler C."/>
            <person name="Allen A.E."/>
            <person name="Badger J.H."/>
            <person name="Grimwood J."/>
            <person name="Jabbari K."/>
            <person name="Kuo A."/>
            <person name="Maheswari U."/>
            <person name="Martens C."/>
            <person name="Maumus F."/>
            <person name="Otillar R.P."/>
            <person name="Rayko E."/>
            <person name="Salamov A."/>
            <person name="Vandepoele K."/>
            <person name="Beszteri B."/>
            <person name="Gruber A."/>
            <person name="Heijde M."/>
            <person name="Katinka M."/>
            <person name="Mock T."/>
            <person name="Valentin K."/>
            <person name="Verret F."/>
            <person name="Berges J.A."/>
            <person name="Brownlee C."/>
            <person name="Cadoret J.P."/>
            <person name="Chiovitti A."/>
            <person name="Choi C.J."/>
            <person name="Coesel S."/>
            <person name="De Martino A."/>
            <person name="Detter J.C."/>
            <person name="Durkin C."/>
            <person name="Falciatore A."/>
            <person name="Fournet J."/>
            <person name="Haruta M."/>
            <person name="Huysman M.J."/>
            <person name="Jenkins B.D."/>
            <person name="Jiroutova K."/>
            <person name="Jorgensen R.E."/>
            <person name="Joubert Y."/>
            <person name="Kaplan A."/>
            <person name="Kroger N."/>
            <person name="Kroth P.G."/>
            <person name="La Roche J."/>
            <person name="Lindquist E."/>
            <person name="Lommer M."/>
            <person name="Martin-Jezequel V."/>
            <person name="Lopez P.J."/>
            <person name="Lucas S."/>
            <person name="Mangogna M."/>
            <person name="McGinnis K."/>
            <person name="Medlin L.K."/>
            <person name="Montsant A."/>
            <person name="Oudot-Le Secq M.P."/>
            <person name="Napoli C."/>
            <person name="Obornik M."/>
            <person name="Parker M.S."/>
            <person name="Petit J.L."/>
            <person name="Porcel B.M."/>
            <person name="Poulsen N."/>
            <person name="Robison M."/>
            <person name="Rychlewski L."/>
            <person name="Rynearson T.A."/>
            <person name="Schmutz J."/>
            <person name="Shapiro H."/>
            <person name="Siaut M."/>
            <person name="Stanley M."/>
            <person name="Sussman M.R."/>
            <person name="Taylor A.R."/>
            <person name="Vardi A."/>
            <person name="von Dassow P."/>
            <person name="Vyverman W."/>
            <person name="Willis A."/>
            <person name="Wyrwicz L.S."/>
            <person name="Rokhsar D.S."/>
            <person name="Weissenbach J."/>
            <person name="Armbrust E.V."/>
            <person name="Green B.R."/>
            <person name="Van de Peer Y."/>
            <person name="Grigoriev I.V."/>
        </authorList>
    </citation>
    <scope>NUCLEOTIDE SEQUENCE [LARGE SCALE GENOMIC DNA]</scope>
    <source>
        <strain evidence="1 2">CCMP1335</strain>
    </source>
</reference>
<dbReference type="AlphaFoldDB" id="B8CC15"/>
<dbReference type="KEGG" id="tps:THAPSDRAFT_24770"/>
<dbReference type="RefSeq" id="XP_002293870.1">
    <property type="nucleotide sequence ID" value="XM_002293834.1"/>
</dbReference>
<dbReference type="OMA" id="IVHMNGS"/>
<dbReference type="InterPro" id="IPR007523">
    <property type="entry name" value="NDUFAF3/AAMDC"/>
</dbReference>
<dbReference type="GeneID" id="7450826"/>
<keyword evidence="2" id="KW-1185">Reference proteome</keyword>
<evidence type="ECO:0000313" key="1">
    <source>
        <dbReference type="EMBL" id="EED88879.1"/>
    </source>
</evidence>
<dbReference type="EMBL" id="CM000649">
    <property type="protein sequence ID" value="EED88879.1"/>
    <property type="molecule type" value="Genomic_DNA"/>
</dbReference>
<accession>B8CC15</accession>
<dbReference type="SUPFAM" id="SSF64076">
    <property type="entry name" value="MTH938-like"/>
    <property type="match status" value="1"/>
</dbReference>
<proteinExistence type="predicted"/>
<sequence length="165" mass="18713">MSEIRRGTDLLEESLTHGPHRKIILESYAPSGFDIKGLAQVGNTPVEGDEIGQDKIVHMNGSIAVFPDMCFLWNVSTPEEVTLESLSVVKLYRPLVEYLFIGCDQPLPPRELNRIKKEFRMKDVVVEQMDIMNAMGTFNILNGEDRRVACVLVMEKNFEEEGKKV</sequence>
<dbReference type="GO" id="GO:0032981">
    <property type="term" value="P:mitochondrial respiratory chain complex I assembly"/>
    <property type="evidence" value="ECO:0000318"/>
    <property type="project" value="GO_Central"/>
</dbReference>
<evidence type="ECO:0008006" key="3">
    <source>
        <dbReference type="Google" id="ProtNLM"/>
    </source>
</evidence>
<dbReference type="GO" id="GO:0005743">
    <property type="term" value="C:mitochondrial inner membrane"/>
    <property type="evidence" value="ECO:0000318"/>
    <property type="project" value="GO_Central"/>
</dbReference>
<dbReference type="PANTHER" id="PTHR21192:SF2">
    <property type="entry name" value="NADH DEHYDROGENASE [UBIQUINONE] 1 ALPHA SUBCOMPLEX ASSEMBLY FACTOR 3"/>
    <property type="match status" value="1"/>
</dbReference>
<gene>
    <name evidence="1" type="ORF">THAPSDRAFT_24770</name>
</gene>